<evidence type="ECO:0000313" key="4">
    <source>
        <dbReference type="EnsemblPlants" id="TuG1812G0200004175.01.T01"/>
    </source>
</evidence>
<feature type="region of interest" description="Disordered" evidence="1">
    <location>
        <begin position="386"/>
        <end position="411"/>
    </location>
</feature>
<dbReference type="InterPro" id="IPR008906">
    <property type="entry name" value="HATC_C_dom"/>
</dbReference>
<dbReference type="SUPFAM" id="SSF53098">
    <property type="entry name" value="Ribonuclease H-like"/>
    <property type="match status" value="1"/>
</dbReference>
<name>A0A8R7PHP5_TRIUA</name>
<reference evidence="5" key="1">
    <citation type="journal article" date="2013" name="Nature">
        <title>Draft genome of the wheat A-genome progenitor Triticum urartu.</title>
        <authorList>
            <person name="Ling H.Q."/>
            <person name="Zhao S."/>
            <person name="Liu D."/>
            <person name="Wang J."/>
            <person name="Sun H."/>
            <person name="Zhang C."/>
            <person name="Fan H."/>
            <person name="Li D."/>
            <person name="Dong L."/>
            <person name="Tao Y."/>
            <person name="Gao C."/>
            <person name="Wu H."/>
            <person name="Li Y."/>
            <person name="Cui Y."/>
            <person name="Guo X."/>
            <person name="Zheng S."/>
            <person name="Wang B."/>
            <person name="Yu K."/>
            <person name="Liang Q."/>
            <person name="Yang W."/>
            <person name="Lou X."/>
            <person name="Chen J."/>
            <person name="Feng M."/>
            <person name="Jian J."/>
            <person name="Zhang X."/>
            <person name="Luo G."/>
            <person name="Jiang Y."/>
            <person name="Liu J."/>
            <person name="Wang Z."/>
            <person name="Sha Y."/>
            <person name="Zhang B."/>
            <person name="Wu H."/>
            <person name="Tang D."/>
            <person name="Shen Q."/>
            <person name="Xue P."/>
            <person name="Zou S."/>
            <person name="Wang X."/>
            <person name="Liu X."/>
            <person name="Wang F."/>
            <person name="Yang Y."/>
            <person name="An X."/>
            <person name="Dong Z."/>
            <person name="Zhang K."/>
            <person name="Zhang X."/>
            <person name="Luo M.C."/>
            <person name="Dvorak J."/>
            <person name="Tong Y."/>
            <person name="Wang J."/>
            <person name="Yang H."/>
            <person name="Li Z."/>
            <person name="Wang D."/>
            <person name="Zhang A."/>
            <person name="Wang J."/>
        </authorList>
    </citation>
    <scope>NUCLEOTIDE SEQUENCE</scope>
    <source>
        <strain evidence="5">cv. G1812</strain>
    </source>
</reference>
<feature type="domain" description="DUF659" evidence="2">
    <location>
        <begin position="2"/>
        <end position="46"/>
    </location>
</feature>
<dbReference type="InterPro" id="IPR012337">
    <property type="entry name" value="RNaseH-like_sf"/>
</dbReference>
<dbReference type="Pfam" id="PF04937">
    <property type="entry name" value="DUF659"/>
    <property type="match status" value="1"/>
</dbReference>
<reference evidence="4" key="3">
    <citation type="submission" date="2022-06" db="UniProtKB">
        <authorList>
            <consortium name="EnsemblPlants"/>
        </authorList>
    </citation>
    <scope>IDENTIFICATION</scope>
</reference>
<dbReference type="RefSeq" id="XP_048558331.1">
    <property type="nucleotide sequence ID" value="XM_048702374.1"/>
</dbReference>
<reference evidence="4" key="2">
    <citation type="submission" date="2018-03" db="EMBL/GenBank/DDBJ databases">
        <title>The Triticum urartu genome reveals the dynamic nature of wheat genome evolution.</title>
        <authorList>
            <person name="Ling H."/>
            <person name="Ma B."/>
            <person name="Shi X."/>
            <person name="Liu H."/>
            <person name="Dong L."/>
            <person name="Sun H."/>
            <person name="Cao Y."/>
            <person name="Gao Q."/>
            <person name="Zheng S."/>
            <person name="Li Y."/>
            <person name="Yu Y."/>
            <person name="Du H."/>
            <person name="Qi M."/>
            <person name="Li Y."/>
            <person name="Yu H."/>
            <person name="Cui Y."/>
            <person name="Wang N."/>
            <person name="Chen C."/>
            <person name="Wu H."/>
            <person name="Zhao Y."/>
            <person name="Zhang J."/>
            <person name="Li Y."/>
            <person name="Zhou W."/>
            <person name="Zhang B."/>
            <person name="Hu W."/>
            <person name="Eijk M."/>
            <person name="Tang J."/>
            <person name="Witsenboer H."/>
            <person name="Zhao S."/>
            <person name="Li Z."/>
            <person name="Zhang A."/>
            <person name="Wang D."/>
            <person name="Liang C."/>
        </authorList>
    </citation>
    <scope>NUCLEOTIDE SEQUENCE [LARGE SCALE GENOMIC DNA]</scope>
    <source>
        <strain evidence="4">cv. G1812</strain>
    </source>
</reference>
<organism evidence="4 5">
    <name type="scientific">Triticum urartu</name>
    <name type="common">Red wild einkorn</name>
    <name type="synonym">Crithodium urartu</name>
    <dbReference type="NCBI Taxonomy" id="4572"/>
    <lineage>
        <taxon>Eukaryota</taxon>
        <taxon>Viridiplantae</taxon>
        <taxon>Streptophyta</taxon>
        <taxon>Embryophyta</taxon>
        <taxon>Tracheophyta</taxon>
        <taxon>Spermatophyta</taxon>
        <taxon>Magnoliopsida</taxon>
        <taxon>Liliopsida</taxon>
        <taxon>Poales</taxon>
        <taxon>Poaceae</taxon>
        <taxon>BOP clade</taxon>
        <taxon>Pooideae</taxon>
        <taxon>Triticodae</taxon>
        <taxon>Triticeae</taxon>
        <taxon>Triticinae</taxon>
        <taxon>Triticum</taxon>
    </lineage>
</organism>
<proteinExistence type="predicted"/>
<dbReference type="Pfam" id="PF05699">
    <property type="entry name" value="Dimer_Tnp_hAT"/>
    <property type="match status" value="1"/>
</dbReference>
<dbReference type="OrthoDB" id="647610at2759"/>
<feature type="domain" description="HAT C-terminal dimerisation" evidence="3">
    <location>
        <begin position="273"/>
        <end position="339"/>
    </location>
</feature>
<evidence type="ECO:0000259" key="3">
    <source>
        <dbReference type="Pfam" id="PF05699"/>
    </source>
</evidence>
<evidence type="ECO:0000313" key="5">
    <source>
        <dbReference type="Proteomes" id="UP000015106"/>
    </source>
</evidence>
<dbReference type="AlphaFoldDB" id="A0A8R7PHP5"/>
<dbReference type="PANTHER" id="PTHR32166">
    <property type="entry name" value="OSJNBA0013A04.12 PROTEIN"/>
    <property type="match status" value="1"/>
</dbReference>
<accession>A0A8R7PHP5</accession>
<dbReference type="Gramene" id="TuG1812G0200004175.01.T01">
    <property type="protein sequence ID" value="TuG1812G0200004175.01.T01"/>
    <property type="gene ID" value="TuG1812G0200004175.01"/>
</dbReference>
<feature type="region of interest" description="Disordered" evidence="1">
    <location>
        <begin position="423"/>
        <end position="448"/>
    </location>
</feature>
<dbReference type="GeneID" id="125539017"/>
<dbReference type="GO" id="GO:0046983">
    <property type="term" value="F:protein dimerization activity"/>
    <property type="evidence" value="ECO:0007669"/>
    <property type="project" value="InterPro"/>
</dbReference>
<dbReference type="Proteomes" id="UP000015106">
    <property type="component" value="Chromosome 2"/>
</dbReference>
<dbReference type="PANTHER" id="PTHR32166:SF74">
    <property type="entry name" value="OS05G0256350 PROTEIN"/>
    <property type="match status" value="1"/>
</dbReference>
<gene>
    <name evidence="4" type="primary">LOC125539017</name>
</gene>
<keyword evidence="5" id="KW-1185">Reference proteome</keyword>
<evidence type="ECO:0008006" key="6">
    <source>
        <dbReference type="Google" id="ProtNLM"/>
    </source>
</evidence>
<dbReference type="EnsemblPlants" id="TuG1812G0200004175.01.T01">
    <property type="protein sequence ID" value="TuG1812G0200004175.01.T01"/>
    <property type="gene ID" value="TuG1812G0200004175.01"/>
</dbReference>
<evidence type="ECO:0000259" key="2">
    <source>
        <dbReference type="Pfam" id="PF04937"/>
    </source>
</evidence>
<sequence length="448" mass="51782">MGAKKMLVEKRPNMFWSSRATHTINLMLQGIGDLPRFSKVLEKAKAFTIFVYGHTRSLDCVRHFSSGKEIIRPGVTRFASAYLTLESLLDKKDQLRKMVVDGRWHKLREIKSKKGKVATATMMSMAFWKDLKLCLNVFEPLVKVLCLVDGDVKPSMGFVYGEIVKAKKEIKEVYGNVESRYKDVINIVEKKMKDRLDSPLHLVAYLLNPYYSYADTNIFDDGTITEGFISCVETFYYGDDDKQDQAVNFELKRFQNREGSFAKKLARSCRNFDYNAASWWRLYGTEAPALQRMAVRILSLTSSSSVCERNWSTFENIHTKKRNRLTTERLNSLVFIQFNSRMMAKKQMIKEKKIIDVLLSAETTEAQGFVFEGGDDYVEVVYRDDDEDEMDSTGMPGSGIGEAMGGNELLEPRRSVRLRQLYEEEEFESEEEEFDDDEEMHSDEENDY</sequence>
<dbReference type="KEGG" id="tua:125539017"/>
<dbReference type="RefSeq" id="XP_048558330.1">
    <property type="nucleotide sequence ID" value="XM_048702373.1"/>
</dbReference>
<dbReference type="InterPro" id="IPR007021">
    <property type="entry name" value="DUF659"/>
</dbReference>
<protein>
    <recommendedName>
        <fullName evidence="6">HAT C-terminal dimerisation domain-containing protein</fullName>
    </recommendedName>
</protein>
<evidence type="ECO:0000256" key="1">
    <source>
        <dbReference type="SAM" id="MobiDB-lite"/>
    </source>
</evidence>